<dbReference type="RefSeq" id="WP_310055627.1">
    <property type="nucleotide sequence ID" value="NZ_JAVDVW010000002.1"/>
</dbReference>
<sequence length="198" mass="21726">MNRMLVAIAASMALGLAACATTPVVYTDFDPSAQFGQYRTYSWQEEKAERAAPLMQQRIINAIDAQLSAKGWSRAPSGSSDVVVAASVDSRQEYDIDTYYDPFWGWGGWGWGGCCWGHGGYWGAGYGWNNSTVRAYTVGTLNVDMFDARTKRAIWRGSAESTVHRDPARQTADIYTAVQQMFATFPPGSVPTPAPTKQ</sequence>
<dbReference type="Pfam" id="PF13590">
    <property type="entry name" value="DUF4136"/>
    <property type="match status" value="1"/>
</dbReference>
<evidence type="ECO:0000313" key="4">
    <source>
        <dbReference type="Proteomes" id="UP001267878"/>
    </source>
</evidence>
<keyword evidence="4" id="KW-1185">Reference proteome</keyword>
<proteinExistence type="predicted"/>
<keyword evidence="1" id="KW-0732">Signal</keyword>
<feature type="chain" id="PRO_5045491013" description="DUF4136 domain-containing protein" evidence="1">
    <location>
        <begin position="21"/>
        <end position="198"/>
    </location>
</feature>
<gene>
    <name evidence="3" type="ORF">J2X04_003011</name>
</gene>
<reference evidence="3 4" key="1">
    <citation type="submission" date="2023-07" db="EMBL/GenBank/DDBJ databases">
        <title>Sorghum-associated microbial communities from plants grown in Nebraska, USA.</title>
        <authorList>
            <person name="Schachtman D."/>
        </authorList>
    </citation>
    <scope>NUCLEOTIDE SEQUENCE [LARGE SCALE GENOMIC DNA]</scope>
    <source>
        <strain evidence="3 4">BE187</strain>
    </source>
</reference>
<comment type="caution">
    <text evidence="3">The sequence shown here is derived from an EMBL/GenBank/DDBJ whole genome shotgun (WGS) entry which is preliminary data.</text>
</comment>
<feature type="signal peptide" evidence="1">
    <location>
        <begin position="1"/>
        <end position="20"/>
    </location>
</feature>
<protein>
    <recommendedName>
        <fullName evidence="2">DUF4136 domain-containing protein</fullName>
    </recommendedName>
</protein>
<evidence type="ECO:0000259" key="2">
    <source>
        <dbReference type="Pfam" id="PF13590"/>
    </source>
</evidence>
<dbReference type="InterPro" id="IPR025411">
    <property type="entry name" value="DUF4136"/>
</dbReference>
<dbReference type="Gene3D" id="3.30.160.670">
    <property type="match status" value="1"/>
</dbReference>
<name>A0ABU1VT24_9GAMM</name>
<dbReference type="PROSITE" id="PS51257">
    <property type="entry name" value="PROKAR_LIPOPROTEIN"/>
    <property type="match status" value="1"/>
</dbReference>
<feature type="domain" description="DUF4136" evidence="2">
    <location>
        <begin position="25"/>
        <end position="187"/>
    </location>
</feature>
<accession>A0ABU1VT24</accession>
<evidence type="ECO:0000313" key="3">
    <source>
        <dbReference type="EMBL" id="MDR7100630.1"/>
    </source>
</evidence>
<dbReference type="Proteomes" id="UP001267878">
    <property type="component" value="Unassembled WGS sequence"/>
</dbReference>
<organism evidence="3 4">
    <name type="scientific">Agrilutibacter niabensis</name>
    <dbReference type="NCBI Taxonomy" id="380628"/>
    <lineage>
        <taxon>Bacteria</taxon>
        <taxon>Pseudomonadati</taxon>
        <taxon>Pseudomonadota</taxon>
        <taxon>Gammaproteobacteria</taxon>
        <taxon>Lysobacterales</taxon>
        <taxon>Lysobacteraceae</taxon>
        <taxon>Agrilutibacter</taxon>
    </lineage>
</organism>
<dbReference type="EMBL" id="JAVDVW010000002">
    <property type="protein sequence ID" value="MDR7100630.1"/>
    <property type="molecule type" value="Genomic_DNA"/>
</dbReference>
<evidence type="ECO:0000256" key="1">
    <source>
        <dbReference type="SAM" id="SignalP"/>
    </source>
</evidence>